<evidence type="ECO:0000313" key="4">
    <source>
        <dbReference type="Proteomes" id="UP000694621"/>
    </source>
</evidence>
<dbReference type="PANTHER" id="PTHR10697">
    <property type="entry name" value="MAMMALIAN EPENDYMIN-RELATED PROTEIN 1"/>
    <property type="match status" value="1"/>
</dbReference>
<dbReference type="Pfam" id="PF00811">
    <property type="entry name" value="Ependymin"/>
    <property type="match status" value="1"/>
</dbReference>
<dbReference type="GO" id="GO:0005576">
    <property type="term" value="C:extracellular region"/>
    <property type="evidence" value="ECO:0007669"/>
    <property type="project" value="InterPro"/>
</dbReference>
<evidence type="ECO:0000256" key="2">
    <source>
        <dbReference type="SAM" id="SignalP"/>
    </source>
</evidence>
<feature type="signal peptide" evidence="2">
    <location>
        <begin position="1"/>
        <end position="19"/>
    </location>
</feature>
<evidence type="ECO:0000313" key="3">
    <source>
        <dbReference type="Ensembl" id="ENSAMXP00005016389.1"/>
    </source>
</evidence>
<dbReference type="KEGG" id="amex:103037440"/>
<dbReference type="PANTHER" id="PTHR10697:SF5">
    <property type="entry name" value="EPENDYMIN-RELATED"/>
    <property type="match status" value="1"/>
</dbReference>
<dbReference type="GO" id="GO:0005764">
    <property type="term" value="C:lysosome"/>
    <property type="evidence" value="ECO:0007669"/>
    <property type="project" value="TreeGrafter"/>
</dbReference>
<organism evidence="3 4">
    <name type="scientific">Astyanax mexicanus</name>
    <name type="common">Blind cave fish</name>
    <name type="synonym">Astyanax fasciatus mexicanus</name>
    <dbReference type="NCBI Taxonomy" id="7994"/>
    <lineage>
        <taxon>Eukaryota</taxon>
        <taxon>Metazoa</taxon>
        <taxon>Chordata</taxon>
        <taxon>Craniata</taxon>
        <taxon>Vertebrata</taxon>
        <taxon>Euteleostomi</taxon>
        <taxon>Actinopterygii</taxon>
        <taxon>Neopterygii</taxon>
        <taxon>Teleostei</taxon>
        <taxon>Ostariophysi</taxon>
        <taxon>Characiformes</taxon>
        <taxon>Characoidei</taxon>
        <taxon>Acestrorhamphidae</taxon>
        <taxon>Acestrorhamphinae</taxon>
        <taxon>Astyanax</taxon>
    </lineage>
</organism>
<accession>A0A8B9HRP9</accession>
<dbReference type="PRINTS" id="PR00317">
    <property type="entry name" value="EPENDYMIN"/>
</dbReference>
<feature type="chain" id="PRO_5034019735" description="Ependymin-like 1" evidence="2">
    <location>
        <begin position="20"/>
        <end position="167"/>
    </location>
</feature>
<dbReference type="GO" id="GO:0005509">
    <property type="term" value="F:calcium ion binding"/>
    <property type="evidence" value="ECO:0007669"/>
    <property type="project" value="InterPro"/>
</dbReference>
<dbReference type="OrthoDB" id="6084362at2759"/>
<reference evidence="3" key="1">
    <citation type="submission" date="2025-08" db="UniProtKB">
        <authorList>
            <consortium name="Ensembl"/>
        </authorList>
    </citation>
    <scope>IDENTIFICATION</scope>
</reference>
<evidence type="ECO:0008006" key="5">
    <source>
        <dbReference type="Google" id="ProtNLM"/>
    </source>
</evidence>
<dbReference type="InterPro" id="IPR001299">
    <property type="entry name" value="Ependymin"/>
</dbReference>
<dbReference type="Ensembl" id="ENSAMXT00005018084.1">
    <property type="protein sequence ID" value="ENSAMXP00005016389.1"/>
    <property type="gene ID" value="ENSAMXG00005008553.1"/>
</dbReference>
<comment type="similarity">
    <text evidence="1">Belongs to the ependymin family.</text>
</comment>
<sequence length="167" mass="17812">MKLLILLSICSSLALKAWTQPSPCVSPPFMTGNAYMHTEIGGITTSGSFDYDALGQQLRIRSSGFSLNGTFSLDLLMQFQQKVAYEIASSTRTCKKVALDAPFNPIQIPPGSFPVAQTVLGTGSVAGMGLLANTWYGEIPQIQATYTLVFSDNACVPLSGTYSSPES</sequence>
<keyword evidence="2" id="KW-0732">Signal</keyword>
<gene>
    <name evidence="3" type="primary">LOC125802455</name>
</gene>
<dbReference type="GO" id="GO:0007160">
    <property type="term" value="P:cell-matrix adhesion"/>
    <property type="evidence" value="ECO:0007669"/>
    <property type="project" value="InterPro"/>
</dbReference>
<evidence type="ECO:0000256" key="1">
    <source>
        <dbReference type="ARBA" id="ARBA00010771"/>
    </source>
</evidence>
<protein>
    <recommendedName>
        <fullName evidence="5">Ependymin-like 1</fullName>
    </recommendedName>
</protein>
<name>A0A8B9HRP9_ASTMX</name>
<dbReference type="Proteomes" id="UP000694621">
    <property type="component" value="Unplaced"/>
</dbReference>
<proteinExistence type="inferred from homology"/>
<dbReference type="SMART" id="SM00026">
    <property type="entry name" value="EPEND"/>
    <property type="match status" value="1"/>
</dbReference>
<dbReference type="AlphaFoldDB" id="A0A8B9HRP9"/>